<organism evidence="2 3">
    <name type="scientific">Paenibacillus whitsoniae</name>
    <dbReference type="NCBI Taxonomy" id="2496558"/>
    <lineage>
        <taxon>Bacteria</taxon>
        <taxon>Bacillati</taxon>
        <taxon>Bacillota</taxon>
        <taxon>Bacilli</taxon>
        <taxon>Bacillales</taxon>
        <taxon>Paenibacillaceae</taxon>
        <taxon>Paenibacillus</taxon>
    </lineage>
</organism>
<evidence type="ECO:0008006" key="4">
    <source>
        <dbReference type="Google" id="ProtNLM"/>
    </source>
</evidence>
<feature type="compositionally biased region" description="Low complexity" evidence="1">
    <location>
        <begin position="627"/>
        <end position="643"/>
    </location>
</feature>
<name>A0A3S0A806_9BACL</name>
<dbReference type="InterPro" id="IPR053161">
    <property type="entry name" value="Ulvan_degrading_GH"/>
</dbReference>
<dbReference type="RefSeq" id="WP_126139160.1">
    <property type="nucleotide sequence ID" value="NZ_RXHU01000001.1"/>
</dbReference>
<feature type="non-terminal residue" evidence="2">
    <location>
        <position position="1"/>
    </location>
</feature>
<evidence type="ECO:0000313" key="2">
    <source>
        <dbReference type="EMBL" id="RTE11807.1"/>
    </source>
</evidence>
<comment type="caution">
    <text evidence="2">The sequence shown here is derived from an EMBL/GenBank/DDBJ whole genome shotgun (WGS) entry which is preliminary data.</text>
</comment>
<sequence length="1018" mass="110632">AGREVETRVGTKDRDAATDDISYEEIPVAETAFVGSLSGDDAAHVDEALAVRFRVNPYYVDILSADVMQAFLNACHEVYRARFGDRFGPDGIPGIFTDEFKFSGLPWSADLAEAYADMYGETIVQAVGWLLTEADPADADAVHAMHQARYRYWRLVSERFRRSMRLVADWCDAHGWQMTGHVMGEDSLLDQMRYTAGVMPLYERMHMPGIDLLGRSARSVLLPKQASSVARQLGKPFVLTETFGCCGWNLSFREMKRIAEWQFVLGVNRMSQHLQAYSIRGVRKRDYPPSLYIQQPWWDVYRTFNDYFARLTYVLTLGHAVPGILVLHPMRTAWLHYGPGGTQAVDRLQDGLDAVADELLALQRDFDYGDEALLAQYGAVTGGALRVGEMTYGTVILPDGALTLDAPTLTLLRQFAAAGGQVLLLGAAPLYVEGAPSPEAAAWLGSAAVTRVAAAADLRAHVGARGDWQPAGAEGAQAGDAAQAEALRRLYVQERRVPGATLLYAVHTGEAGTVRLRIPAEDRRLWRELDLAQGHIGESDVRQASPLLVFDPGDAKCFVIEDAAEAGQGSLEAALHTEAAFAADEGVPKAAASDPSAQRAALISVPTGASAEPPPQCAVPISAASNPTAQRDAPAPAAALAEPPSQFTAHAAAEPPSQPVTRAIPLDTEPDWRYGLSAPNALTLDYAAYRIDDGEWTAPTYVLNIQERCIAVGAPVFVELRYTFDVAEALMADTDRSQWKLAVELPTDWQLAVNGCVLPGDAADGWFGGDRSFPTYAIGEAVQAGTNEVRLSGIFYANEDVYRFFGIAGADLAPIRNKLLFDVEIESLYILGPFAVQPAASAWEPAERHALWTEGPFTLTPLPKQLPMCDMTPYGFPFYSGTVTLERDVPLSPVMRGRLKGGTGRLVLQWDRMLTPALRITVNEGEARTVLWGAPQLDLTTAVCGSEAPSQLSLRIELITSGRNTFGPHHHVKGEVTFVGPTSFTDKVGWVDAGADHIWTDRYCVISCGLPGLRLAID</sequence>
<reference evidence="2 3" key="1">
    <citation type="submission" date="2018-12" db="EMBL/GenBank/DDBJ databases">
        <title>Bacillus ochoae sp. nov., Paenibacillus whitsoniae sp. nov., Paenibacillus spiritus sp. nov. Isolated from the Mars Exploration Rover during spacecraft assembly.</title>
        <authorList>
            <person name="Seuylemezian A."/>
            <person name="Vaishampayan P."/>
        </authorList>
    </citation>
    <scope>NUCLEOTIDE SEQUENCE [LARGE SCALE GENOMIC DNA]</scope>
    <source>
        <strain evidence="2 3">MER 54</strain>
    </source>
</reference>
<dbReference type="Proteomes" id="UP000276128">
    <property type="component" value="Unassembled WGS sequence"/>
</dbReference>
<dbReference type="EMBL" id="RXHU01000001">
    <property type="protein sequence ID" value="RTE11807.1"/>
    <property type="molecule type" value="Genomic_DNA"/>
</dbReference>
<accession>A0A3S0A806</accession>
<dbReference type="Pfam" id="PF17132">
    <property type="entry name" value="Glyco_hydro_106"/>
    <property type="match status" value="1"/>
</dbReference>
<dbReference type="PANTHER" id="PTHR36848">
    <property type="entry name" value="DNA-BINDING PROTEIN (PUTATIVE SECRETED PROTEIN)-RELATED"/>
    <property type="match status" value="1"/>
</dbReference>
<feature type="region of interest" description="Disordered" evidence="1">
    <location>
        <begin position="607"/>
        <end position="643"/>
    </location>
</feature>
<protein>
    <recommendedName>
        <fullName evidence="4">Glycoside hydrolase</fullName>
    </recommendedName>
</protein>
<dbReference type="OrthoDB" id="9761519at2"/>
<dbReference type="PANTHER" id="PTHR36848:SF2">
    <property type="entry name" value="SECRETED PROTEIN"/>
    <property type="match status" value="1"/>
</dbReference>
<keyword evidence="3" id="KW-1185">Reference proteome</keyword>
<evidence type="ECO:0000256" key="1">
    <source>
        <dbReference type="SAM" id="MobiDB-lite"/>
    </source>
</evidence>
<gene>
    <name evidence="2" type="ORF">EJQ19_00005</name>
</gene>
<proteinExistence type="predicted"/>
<dbReference type="AlphaFoldDB" id="A0A3S0A806"/>
<evidence type="ECO:0000313" key="3">
    <source>
        <dbReference type="Proteomes" id="UP000276128"/>
    </source>
</evidence>